<evidence type="ECO:0000259" key="2">
    <source>
        <dbReference type="Pfam" id="PF10544"/>
    </source>
</evidence>
<dbReference type="InterPro" id="IPR018306">
    <property type="entry name" value="Phage_T5_Orf172_DNA-bd"/>
</dbReference>
<feature type="compositionally biased region" description="Low complexity" evidence="1">
    <location>
        <begin position="764"/>
        <end position="784"/>
    </location>
</feature>
<evidence type="ECO:0000313" key="4">
    <source>
        <dbReference type="Proteomes" id="UP001218218"/>
    </source>
</evidence>
<feature type="domain" description="Bacteriophage T5 Orf172 DNA-binding" evidence="2">
    <location>
        <begin position="347"/>
        <end position="421"/>
    </location>
</feature>
<sequence>MTSRRCLGQARPRGHSNHGVDRQDGSLWHALTRSGSTRRQVSEYFVLAAKMTATCAKGDIVLTVNGAYALPSLFFLPQDLSGMLLRPTCSQVSEFFVLAAKMTATCAKGDTVLTAKHVPRGGIARSISANSFSVVLRCLASGSGTGRVLEEIGWSSELGQVHLVLPRSDSALTGFTGIEDVPTVPHRVGPMQFEAMRKVGARAAGARGVWREEAGVVAPAGSRAGHPLALRLISSAMAVLLDDEDGEGNAGAGGAGDAFVGRAEVRNLHKLSPTFARLLFNCSFTTTISGAVYSTSAATAAEDVRQRILRYIRSLPREDQILIHQMYNAYKDKFGLLYIHIRLLDNSDGVRVIIKAGRTDNLERRIGQYSKCGAGILWISCYPTEYAKATERIIHLQFEIVGAKIQPFLCACKTTHHEYSCYEAAGELEGAEWVVEAALRSLGQEAYRNAKIDLHLGESRGRRSKPGSSYGTTLTRSFLRLKNPETNPFKLVNRADDIKRNSLVLVPTHSVSIPMMSEDLSGAEELLVQIIDSSPQHRFPQQRMDAFQVLNAATNKLLQDAEQLELSLASVGVALEQQPLLPQAVHNHIGSCHRKLNKARKILEDINTSFLPYQIAEDPESQYEPGVPNFRLLPTVHPKGYPFGQEENDLRVRAITYAIADHQPTHQKWRIPNLKAVKRSDYPPPASFTSWKGFFIYSPADAGYDKFSNTGVDISERGRILILQKDGLTPAQCPDLETWKARAKISAREQEFKRNVNEHESLHPSDVGSPFPGSSPPSEWGSEPDYTPGGCKRKAISDQAESVPAKKQKVNPVQPVAEAEAPGSSTANVGDVMQDEEAHDVEEKVNDPGSPGSVISISSNSDRDEVNVPQSVIVISSTASVIEIFDSDESDSDSDLPSVLDLVGRAWS</sequence>
<evidence type="ECO:0000256" key="1">
    <source>
        <dbReference type="SAM" id="MobiDB-lite"/>
    </source>
</evidence>
<name>A0AAD6ZTR1_9AGAR</name>
<keyword evidence="4" id="KW-1185">Reference proteome</keyword>
<dbReference type="Pfam" id="PF10544">
    <property type="entry name" value="T5orf172"/>
    <property type="match status" value="1"/>
</dbReference>
<dbReference type="Proteomes" id="UP001218218">
    <property type="component" value="Unassembled WGS sequence"/>
</dbReference>
<dbReference type="AlphaFoldDB" id="A0AAD6ZTR1"/>
<reference evidence="3" key="1">
    <citation type="submission" date="2023-03" db="EMBL/GenBank/DDBJ databases">
        <title>Massive genome expansion in bonnet fungi (Mycena s.s.) driven by repeated elements and novel gene families across ecological guilds.</title>
        <authorList>
            <consortium name="Lawrence Berkeley National Laboratory"/>
            <person name="Harder C.B."/>
            <person name="Miyauchi S."/>
            <person name="Viragh M."/>
            <person name="Kuo A."/>
            <person name="Thoen E."/>
            <person name="Andreopoulos B."/>
            <person name="Lu D."/>
            <person name="Skrede I."/>
            <person name="Drula E."/>
            <person name="Henrissat B."/>
            <person name="Morin E."/>
            <person name="Kohler A."/>
            <person name="Barry K."/>
            <person name="LaButti K."/>
            <person name="Morin E."/>
            <person name="Salamov A."/>
            <person name="Lipzen A."/>
            <person name="Mereny Z."/>
            <person name="Hegedus B."/>
            <person name="Baldrian P."/>
            <person name="Stursova M."/>
            <person name="Weitz H."/>
            <person name="Taylor A."/>
            <person name="Grigoriev I.V."/>
            <person name="Nagy L.G."/>
            <person name="Martin F."/>
            <person name="Kauserud H."/>
        </authorList>
    </citation>
    <scope>NUCLEOTIDE SEQUENCE</scope>
    <source>
        <strain evidence="3">CBHHK002</strain>
    </source>
</reference>
<evidence type="ECO:0000313" key="3">
    <source>
        <dbReference type="EMBL" id="KAJ7339177.1"/>
    </source>
</evidence>
<feature type="region of interest" description="Disordered" evidence="1">
    <location>
        <begin position="759"/>
        <end position="863"/>
    </location>
</feature>
<dbReference type="EMBL" id="JARIHO010000028">
    <property type="protein sequence ID" value="KAJ7339177.1"/>
    <property type="molecule type" value="Genomic_DNA"/>
</dbReference>
<comment type="caution">
    <text evidence="3">The sequence shown here is derived from an EMBL/GenBank/DDBJ whole genome shotgun (WGS) entry which is preliminary data.</text>
</comment>
<feature type="compositionally biased region" description="Low complexity" evidence="1">
    <location>
        <begin position="848"/>
        <end position="860"/>
    </location>
</feature>
<accession>A0AAD6ZTR1</accession>
<gene>
    <name evidence="3" type="ORF">DFH08DRAFT_812570</name>
</gene>
<organism evidence="3 4">
    <name type="scientific">Mycena albidolilacea</name>
    <dbReference type="NCBI Taxonomy" id="1033008"/>
    <lineage>
        <taxon>Eukaryota</taxon>
        <taxon>Fungi</taxon>
        <taxon>Dikarya</taxon>
        <taxon>Basidiomycota</taxon>
        <taxon>Agaricomycotina</taxon>
        <taxon>Agaricomycetes</taxon>
        <taxon>Agaricomycetidae</taxon>
        <taxon>Agaricales</taxon>
        <taxon>Marasmiineae</taxon>
        <taxon>Mycenaceae</taxon>
        <taxon>Mycena</taxon>
    </lineage>
</organism>
<feature type="region of interest" description="Disordered" evidence="1">
    <location>
        <begin position="1"/>
        <end position="22"/>
    </location>
</feature>
<proteinExistence type="predicted"/>
<protein>
    <recommendedName>
        <fullName evidence="2">Bacteriophage T5 Orf172 DNA-binding domain-containing protein</fullName>
    </recommendedName>
</protein>